<dbReference type="Proteomes" id="UP000295416">
    <property type="component" value="Unassembled WGS sequence"/>
</dbReference>
<name>A0A4V2SKG4_9BACL</name>
<proteinExistence type="predicted"/>
<reference evidence="1 2" key="1">
    <citation type="submission" date="2019-03" db="EMBL/GenBank/DDBJ databases">
        <title>Genomic Encyclopedia of Type Strains, Phase IV (KMG-IV): sequencing the most valuable type-strain genomes for metagenomic binning, comparative biology and taxonomic classification.</title>
        <authorList>
            <person name="Goeker M."/>
        </authorList>
    </citation>
    <scope>NUCLEOTIDE SEQUENCE [LARGE SCALE GENOMIC DNA]</scope>
    <source>
        <strain evidence="1 2">DSM 19377</strain>
    </source>
</reference>
<comment type="caution">
    <text evidence="1">The sequence shown here is derived from an EMBL/GenBank/DDBJ whole genome shotgun (WGS) entry which is preliminary data.</text>
</comment>
<dbReference type="OrthoDB" id="2881021at2"/>
<keyword evidence="2" id="KW-1185">Reference proteome</keyword>
<dbReference type="RefSeq" id="WP_132748403.1">
    <property type="nucleotide sequence ID" value="NZ_SLXK01000063.1"/>
</dbReference>
<organism evidence="1 2">
    <name type="scientific">Scopulibacillus darangshiensis</name>
    <dbReference type="NCBI Taxonomy" id="442528"/>
    <lineage>
        <taxon>Bacteria</taxon>
        <taxon>Bacillati</taxon>
        <taxon>Bacillota</taxon>
        <taxon>Bacilli</taxon>
        <taxon>Bacillales</taxon>
        <taxon>Sporolactobacillaceae</taxon>
        <taxon>Scopulibacillus</taxon>
    </lineage>
</organism>
<protein>
    <submittedName>
        <fullName evidence="1">Uncharacterized protein</fullName>
    </submittedName>
</protein>
<gene>
    <name evidence="1" type="ORF">EV207_16311</name>
</gene>
<evidence type="ECO:0000313" key="1">
    <source>
        <dbReference type="EMBL" id="TCP19486.1"/>
    </source>
</evidence>
<sequence>MANITKLDQKEKLIELRAREVSYQRCAEEIGVSENTLIKWGRELATEINNRRQLELDALQEKYFVTKKKRIEFYGEQLNRFFGELEKRDLSDIPTEKLFDLTMKTVASLKQEETEIIFREKRNVEDVLNDHLENSFVEWRG</sequence>
<dbReference type="EMBL" id="SLXK01000063">
    <property type="protein sequence ID" value="TCP19486.1"/>
    <property type="molecule type" value="Genomic_DNA"/>
</dbReference>
<dbReference type="AlphaFoldDB" id="A0A4V2SKG4"/>
<accession>A0A4V2SKG4</accession>
<evidence type="ECO:0000313" key="2">
    <source>
        <dbReference type="Proteomes" id="UP000295416"/>
    </source>
</evidence>